<name>A0AAW2N3B6_9LAMI</name>
<dbReference type="InterPro" id="IPR045000">
    <property type="entry name" value="TR"/>
</dbReference>
<dbReference type="AlphaFoldDB" id="A0AAW2N3B6"/>
<dbReference type="InterPro" id="IPR002347">
    <property type="entry name" value="SDR_fam"/>
</dbReference>
<dbReference type="SUPFAM" id="SSF51735">
    <property type="entry name" value="NAD(P)-binding Rossmann-fold domains"/>
    <property type="match status" value="1"/>
</dbReference>
<dbReference type="PANTHER" id="PTHR42898">
    <property type="entry name" value="TROPINONE REDUCTASE"/>
    <property type="match status" value="1"/>
</dbReference>
<dbReference type="Gene3D" id="3.40.50.720">
    <property type="entry name" value="NAD(P)-binding Rossmann-like Domain"/>
    <property type="match status" value="1"/>
</dbReference>
<evidence type="ECO:0000313" key="3">
    <source>
        <dbReference type="EMBL" id="KAL0338280.1"/>
    </source>
</evidence>
<comment type="caution">
    <text evidence="3">The sequence shown here is derived from an EMBL/GenBank/DDBJ whole genome shotgun (WGS) entry which is preliminary data.</text>
</comment>
<evidence type="ECO:0000256" key="1">
    <source>
        <dbReference type="ARBA" id="ARBA00022857"/>
    </source>
</evidence>
<keyword evidence="1" id="KW-0521">NADP</keyword>
<dbReference type="EMBL" id="JACGWK010000008">
    <property type="protein sequence ID" value="KAL0338280.1"/>
    <property type="molecule type" value="Genomic_DNA"/>
</dbReference>
<proteinExistence type="predicted"/>
<dbReference type="PANTHER" id="PTHR42898:SF28">
    <property type="entry name" value="TROPINONE REDUCTASE HOMOLOG"/>
    <property type="match status" value="1"/>
</dbReference>
<sequence length="153" mass="16607">MSLLKRASDHTAEDYRRIMETNLESPYHICQLAYPLLKASGSGNIVFISSVAGGIALPAISAYAASKACEWAKDNIRTNTVAPFGVRTSILKPEDIDPSILEMFIPLMGRTPIGRIAEPEEVSSLSRSFAFRLLSYISGQVIYVDGGFTAGSF</sequence>
<dbReference type="Pfam" id="PF13561">
    <property type="entry name" value="adh_short_C2"/>
    <property type="match status" value="1"/>
</dbReference>
<dbReference type="GO" id="GO:0016491">
    <property type="term" value="F:oxidoreductase activity"/>
    <property type="evidence" value="ECO:0007669"/>
    <property type="project" value="UniProtKB-KW"/>
</dbReference>
<keyword evidence="2" id="KW-0560">Oxidoreductase</keyword>
<protein>
    <submittedName>
        <fullName evidence="3">Tropinone reductase</fullName>
    </submittedName>
</protein>
<evidence type="ECO:0000256" key="2">
    <source>
        <dbReference type="ARBA" id="ARBA00023002"/>
    </source>
</evidence>
<dbReference type="InterPro" id="IPR036291">
    <property type="entry name" value="NAD(P)-bd_dom_sf"/>
</dbReference>
<dbReference type="PRINTS" id="PR00081">
    <property type="entry name" value="GDHRDH"/>
</dbReference>
<reference evidence="3" key="2">
    <citation type="journal article" date="2024" name="Plant">
        <title>Genomic evolution and insights into agronomic trait innovations of Sesamum species.</title>
        <authorList>
            <person name="Miao H."/>
            <person name="Wang L."/>
            <person name="Qu L."/>
            <person name="Liu H."/>
            <person name="Sun Y."/>
            <person name="Le M."/>
            <person name="Wang Q."/>
            <person name="Wei S."/>
            <person name="Zheng Y."/>
            <person name="Lin W."/>
            <person name="Duan Y."/>
            <person name="Cao H."/>
            <person name="Xiong S."/>
            <person name="Wang X."/>
            <person name="Wei L."/>
            <person name="Li C."/>
            <person name="Ma Q."/>
            <person name="Ju M."/>
            <person name="Zhao R."/>
            <person name="Li G."/>
            <person name="Mu C."/>
            <person name="Tian Q."/>
            <person name="Mei H."/>
            <person name="Zhang T."/>
            <person name="Gao T."/>
            <person name="Zhang H."/>
        </authorList>
    </citation>
    <scope>NUCLEOTIDE SEQUENCE</scope>
    <source>
        <strain evidence="3">G01</strain>
    </source>
</reference>
<reference evidence="3" key="1">
    <citation type="submission" date="2020-06" db="EMBL/GenBank/DDBJ databases">
        <authorList>
            <person name="Li T."/>
            <person name="Hu X."/>
            <person name="Zhang T."/>
            <person name="Song X."/>
            <person name="Zhang H."/>
            <person name="Dai N."/>
            <person name="Sheng W."/>
            <person name="Hou X."/>
            <person name="Wei L."/>
        </authorList>
    </citation>
    <scope>NUCLEOTIDE SEQUENCE</scope>
    <source>
        <strain evidence="3">G01</strain>
        <tissue evidence="3">Leaf</tissue>
    </source>
</reference>
<organism evidence="3">
    <name type="scientific">Sesamum angustifolium</name>
    <dbReference type="NCBI Taxonomy" id="2727405"/>
    <lineage>
        <taxon>Eukaryota</taxon>
        <taxon>Viridiplantae</taxon>
        <taxon>Streptophyta</taxon>
        <taxon>Embryophyta</taxon>
        <taxon>Tracheophyta</taxon>
        <taxon>Spermatophyta</taxon>
        <taxon>Magnoliopsida</taxon>
        <taxon>eudicotyledons</taxon>
        <taxon>Gunneridae</taxon>
        <taxon>Pentapetalae</taxon>
        <taxon>asterids</taxon>
        <taxon>lamiids</taxon>
        <taxon>Lamiales</taxon>
        <taxon>Pedaliaceae</taxon>
        <taxon>Sesamum</taxon>
    </lineage>
</organism>
<accession>A0AAW2N3B6</accession>
<gene>
    <name evidence="3" type="ORF">Sangu_1350100</name>
</gene>